<proteinExistence type="predicted"/>
<accession>A0A137NZQ0</accession>
<protein>
    <submittedName>
        <fullName evidence="2">Uncharacterized protein</fullName>
    </submittedName>
</protein>
<keyword evidence="1" id="KW-0732">Signal</keyword>
<dbReference type="Proteomes" id="UP000070444">
    <property type="component" value="Unassembled WGS sequence"/>
</dbReference>
<organism evidence="2 3">
    <name type="scientific">Conidiobolus coronatus (strain ATCC 28846 / CBS 209.66 / NRRL 28638)</name>
    <name type="common">Delacroixia coronata</name>
    <dbReference type="NCBI Taxonomy" id="796925"/>
    <lineage>
        <taxon>Eukaryota</taxon>
        <taxon>Fungi</taxon>
        <taxon>Fungi incertae sedis</taxon>
        <taxon>Zoopagomycota</taxon>
        <taxon>Entomophthoromycotina</taxon>
        <taxon>Entomophthoromycetes</taxon>
        <taxon>Entomophthorales</taxon>
        <taxon>Ancylistaceae</taxon>
        <taxon>Conidiobolus</taxon>
    </lineage>
</organism>
<dbReference type="EMBL" id="KQ964584">
    <property type="protein sequence ID" value="KXN68285.1"/>
    <property type="molecule type" value="Genomic_DNA"/>
</dbReference>
<evidence type="ECO:0000256" key="1">
    <source>
        <dbReference type="SAM" id="SignalP"/>
    </source>
</evidence>
<feature type="signal peptide" evidence="1">
    <location>
        <begin position="1"/>
        <end position="17"/>
    </location>
</feature>
<evidence type="ECO:0000313" key="3">
    <source>
        <dbReference type="Proteomes" id="UP000070444"/>
    </source>
</evidence>
<gene>
    <name evidence="2" type="ORF">CONCODRAFT_166638</name>
</gene>
<keyword evidence="3" id="KW-1185">Reference proteome</keyword>
<evidence type="ECO:0000313" key="2">
    <source>
        <dbReference type="EMBL" id="KXN68285.1"/>
    </source>
</evidence>
<feature type="chain" id="PRO_5007294320" evidence="1">
    <location>
        <begin position="18"/>
        <end position="106"/>
    </location>
</feature>
<sequence>MKKFLAIASLLATGVIGAPTEPSSFREFNNIFTFLDYFGTPGGQQKIKEDIKAQADTVVNGFTDSLTAVLADYADQGLPNVNKEIFKISEGLNAAHQLYESLKSYI</sequence>
<dbReference type="AlphaFoldDB" id="A0A137NZQ0"/>
<reference evidence="2 3" key="1">
    <citation type="journal article" date="2015" name="Genome Biol. Evol.">
        <title>Phylogenomic analyses indicate that early fungi evolved digesting cell walls of algal ancestors of land plants.</title>
        <authorList>
            <person name="Chang Y."/>
            <person name="Wang S."/>
            <person name="Sekimoto S."/>
            <person name="Aerts A.L."/>
            <person name="Choi C."/>
            <person name="Clum A."/>
            <person name="LaButti K.M."/>
            <person name="Lindquist E.A."/>
            <person name="Yee Ngan C."/>
            <person name="Ohm R.A."/>
            <person name="Salamov A.A."/>
            <person name="Grigoriev I.V."/>
            <person name="Spatafora J.W."/>
            <person name="Berbee M.L."/>
        </authorList>
    </citation>
    <scope>NUCLEOTIDE SEQUENCE [LARGE SCALE GENOMIC DNA]</scope>
    <source>
        <strain evidence="2 3">NRRL 28638</strain>
    </source>
</reference>
<name>A0A137NZQ0_CONC2</name>